<sequence>MPTLLDILLKDQAISDTQYVDLKAQIEAEPARQMEIIRSAEVSDESLAQARAALIGVSYADLRETEIEPAVLGLIPKQTAESLRAIAFARVGNEMSVGLVDPTDTQAIQTLEFLAESKELSLKPVIISEESFREAVRGYEVFGEEVEKALEVAKEKFVPEEKKEEALKGRPEEIIKGAPVSRMVSVIMREAVAQGASDIHIEPLGKQTRVRYRVDGVLRIALTLPGYIHSAVVSRIKVLANLKLDETRIPQDGRITQNLNGKTIDFRISTLPVADNEKVVMRVLDTSVGVPTLEMLGFRPEHVEIIMKEIKKPHGLFLISGPTGSGKSTTLYTVLNLLNSEGRNIVTLEDPVEYFIPGVNQSQIRPEIGYTFASGLRSLLRQDPNVIMVGEIRDGETGELAVHAALTGHLIFSTIHTNDAFGVIPRLIDLNVEPFLLSATLNMVIAQRLARKICSDCKSSVSVPKELEQTVRKHLDGIPPAYLPPGVSPKGELTFMRGSGCDACGHSGYSGRLSVAEILQVTDPLRNIILEKFKPEDIHREAERQGMLTLMQDGILKALAGLTTFEEVLRIAHE</sequence>
<feature type="domain" description="Bacterial type II secretion system protein E" evidence="4">
    <location>
        <begin position="177"/>
        <end position="570"/>
    </location>
</feature>
<dbReference type="EMBL" id="MGDZ01000026">
    <property type="protein sequence ID" value="OGL73621.1"/>
    <property type="molecule type" value="Genomic_DNA"/>
</dbReference>
<gene>
    <name evidence="6" type="ORF">A3D72_00125</name>
</gene>
<evidence type="ECO:0000256" key="1">
    <source>
        <dbReference type="ARBA" id="ARBA00006611"/>
    </source>
</evidence>
<dbReference type="Gene3D" id="3.30.450.90">
    <property type="match status" value="1"/>
</dbReference>
<comment type="caution">
    <text evidence="6">The sequence shown here is derived from an EMBL/GenBank/DDBJ whole genome shotgun (WGS) entry which is preliminary data.</text>
</comment>
<dbReference type="Pfam" id="PF05157">
    <property type="entry name" value="MshEN"/>
    <property type="match status" value="1"/>
</dbReference>
<dbReference type="Proteomes" id="UP000176303">
    <property type="component" value="Unassembled WGS sequence"/>
</dbReference>
<evidence type="ECO:0000259" key="5">
    <source>
        <dbReference type="Pfam" id="PF05157"/>
    </source>
</evidence>
<dbReference type="PANTHER" id="PTHR30258:SF1">
    <property type="entry name" value="PROTEIN TRANSPORT PROTEIN HOFB HOMOLOG"/>
    <property type="match status" value="1"/>
</dbReference>
<evidence type="ECO:0000313" key="7">
    <source>
        <dbReference type="Proteomes" id="UP000176303"/>
    </source>
</evidence>
<evidence type="ECO:0000256" key="3">
    <source>
        <dbReference type="ARBA" id="ARBA00022840"/>
    </source>
</evidence>
<dbReference type="InterPro" id="IPR007831">
    <property type="entry name" value="T2SS_GspE_N"/>
</dbReference>
<evidence type="ECO:0000313" key="6">
    <source>
        <dbReference type="EMBL" id="OGL73621.1"/>
    </source>
</evidence>
<dbReference type="GO" id="GO:0005886">
    <property type="term" value="C:plasma membrane"/>
    <property type="evidence" value="ECO:0007669"/>
    <property type="project" value="TreeGrafter"/>
</dbReference>
<dbReference type="CDD" id="cd01129">
    <property type="entry name" value="PulE-GspE-like"/>
    <property type="match status" value="1"/>
</dbReference>
<evidence type="ECO:0008006" key="8">
    <source>
        <dbReference type="Google" id="ProtNLM"/>
    </source>
</evidence>
<organism evidence="6 7">
    <name type="scientific">Candidatus Uhrbacteria bacterium RIFCSPHIGHO2_02_FULL_57_19</name>
    <dbReference type="NCBI Taxonomy" id="1802391"/>
    <lineage>
        <taxon>Bacteria</taxon>
        <taxon>Candidatus Uhriibacteriota</taxon>
    </lineage>
</organism>
<dbReference type="GO" id="GO:0016887">
    <property type="term" value="F:ATP hydrolysis activity"/>
    <property type="evidence" value="ECO:0007669"/>
    <property type="project" value="TreeGrafter"/>
</dbReference>
<dbReference type="Pfam" id="PF00437">
    <property type="entry name" value="T2SSE"/>
    <property type="match status" value="1"/>
</dbReference>
<evidence type="ECO:0000256" key="2">
    <source>
        <dbReference type="ARBA" id="ARBA00022741"/>
    </source>
</evidence>
<dbReference type="AlphaFoldDB" id="A0A1F7U5W5"/>
<dbReference type="SUPFAM" id="SSF52540">
    <property type="entry name" value="P-loop containing nucleoside triphosphate hydrolases"/>
    <property type="match status" value="1"/>
</dbReference>
<dbReference type="Gene3D" id="3.40.50.300">
    <property type="entry name" value="P-loop containing nucleotide triphosphate hydrolases"/>
    <property type="match status" value="1"/>
</dbReference>
<reference evidence="6 7" key="1">
    <citation type="journal article" date="2016" name="Nat. Commun.">
        <title>Thousands of microbial genomes shed light on interconnected biogeochemical processes in an aquifer system.</title>
        <authorList>
            <person name="Anantharaman K."/>
            <person name="Brown C.T."/>
            <person name="Hug L.A."/>
            <person name="Sharon I."/>
            <person name="Castelle C.J."/>
            <person name="Probst A.J."/>
            <person name="Thomas B.C."/>
            <person name="Singh A."/>
            <person name="Wilkins M.J."/>
            <person name="Karaoz U."/>
            <person name="Brodie E.L."/>
            <person name="Williams K.H."/>
            <person name="Hubbard S.S."/>
            <person name="Banfield J.F."/>
        </authorList>
    </citation>
    <scope>NUCLEOTIDE SEQUENCE [LARGE SCALE GENOMIC DNA]</scope>
</reference>
<protein>
    <recommendedName>
        <fullName evidence="8">AAA+ ATPase domain-containing protein</fullName>
    </recommendedName>
</protein>
<name>A0A1F7U5W5_9BACT</name>
<proteinExistence type="inferred from homology"/>
<keyword evidence="2" id="KW-0547">Nucleotide-binding</keyword>
<feature type="domain" description="Type II secretion system protein GspE N-terminal" evidence="5">
    <location>
        <begin position="56"/>
        <end position="140"/>
    </location>
</feature>
<dbReference type="GO" id="GO:0005524">
    <property type="term" value="F:ATP binding"/>
    <property type="evidence" value="ECO:0007669"/>
    <property type="project" value="UniProtKB-KW"/>
</dbReference>
<dbReference type="InterPro" id="IPR037257">
    <property type="entry name" value="T2SS_E_N_sf"/>
</dbReference>
<dbReference type="STRING" id="1802391.A3D72_00125"/>
<keyword evidence="3" id="KW-0067">ATP-binding</keyword>
<dbReference type="SUPFAM" id="SSF160246">
    <property type="entry name" value="EspE N-terminal domain-like"/>
    <property type="match status" value="1"/>
</dbReference>
<dbReference type="InterPro" id="IPR001482">
    <property type="entry name" value="T2SS/T4SS_dom"/>
</dbReference>
<accession>A0A1F7U5W5</accession>
<dbReference type="PANTHER" id="PTHR30258">
    <property type="entry name" value="TYPE II SECRETION SYSTEM PROTEIN GSPE-RELATED"/>
    <property type="match status" value="1"/>
</dbReference>
<dbReference type="InterPro" id="IPR027417">
    <property type="entry name" value="P-loop_NTPase"/>
</dbReference>
<evidence type="ECO:0000259" key="4">
    <source>
        <dbReference type="Pfam" id="PF00437"/>
    </source>
</evidence>
<dbReference type="Gene3D" id="3.30.300.160">
    <property type="entry name" value="Type II secretion system, protein E, N-terminal domain"/>
    <property type="match status" value="1"/>
</dbReference>
<comment type="similarity">
    <text evidence="1">Belongs to the GSP E family.</text>
</comment>